<dbReference type="EnsemblPlants" id="EMT06761">
    <property type="protein sequence ID" value="EMT06761"/>
    <property type="gene ID" value="F775_00190"/>
</dbReference>
<name>M8AQG1_AEGTA</name>
<evidence type="ECO:0000256" key="1">
    <source>
        <dbReference type="ARBA" id="ARBA00013081"/>
    </source>
</evidence>
<evidence type="ECO:0000256" key="3">
    <source>
        <dbReference type="ARBA" id="ARBA00022912"/>
    </source>
</evidence>
<evidence type="ECO:0000256" key="4">
    <source>
        <dbReference type="ARBA" id="ARBA00047761"/>
    </source>
</evidence>
<reference evidence="6" key="1">
    <citation type="submission" date="2015-06" db="UniProtKB">
        <authorList>
            <consortium name="EnsemblPlants"/>
        </authorList>
    </citation>
    <scope>IDENTIFICATION</scope>
</reference>
<evidence type="ECO:0000313" key="6">
    <source>
        <dbReference type="EnsemblPlants" id="EMT06761"/>
    </source>
</evidence>
<dbReference type="AlphaFoldDB" id="M8AQG1"/>
<dbReference type="PANTHER" id="PTHR47992">
    <property type="entry name" value="PROTEIN PHOSPHATASE"/>
    <property type="match status" value="1"/>
</dbReference>
<organism evidence="6">
    <name type="scientific">Aegilops tauschii</name>
    <name type="common">Tausch's goatgrass</name>
    <name type="synonym">Aegilops squarrosa</name>
    <dbReference type="NCBI Taxonomy" id="37682"/>
    <lineage>
        <taxon>Eukaryota</taxon>
        <taxon>Viridiplantae</taxon>
        <taxon>Streptophyta</taxon>
        <taxon>Embryophyta</taxon>
        <taxon>Tracheophyta</taxon>
        <taxon>Spermatophyta</taxon>
        <taxon>Magnoliopsida</taxon>
        <taxon>Liliopsida</taxon>
        <taxon>Poales</taxon>
        <taxon>Poaceae</taxon>
        <taxon>BOP clade</taxon>
        <taxon>Pooideae</taxon>
        <taxon>Triticodae</taxon>
        <taxon>Triticeae</taxon>
        <taxon>Triticinae</taxon>
        <taxon>Aegilops</taxon>
    </lineage>
</organism>
<dbReference type="ExpressionAtlas" id="M8AQG1">
    <property type="expression patterns" value="baseline"/>
</dbReference>
<dbReference type="Gene3D" id="3.60.40.10">
    <property type="entry name" value="PPM-type phosphatase domain"/>
    <property type="match status" value="1"/>
</dbReference>
<dbReference type="InterPro" id="IPR036457">
    <property type="entry name" value="PPM-type-like_dom_sf"/>
</dbReference>
<dbReference type="InterPro" id="IPR015655">
    <property type="entry name" value="PP2C"/>
</dbReference>
<dbReference type="InterPro" id="IPR001932">
    <property type="entry name" value="PPM-type_phosphatase-like_dom"/>
</dbReference>
<keyword evidence="3" id="KW-0904">Protein phosphatase</keyword>
<comment type="catalytic activity">
    <reaction evidence="4">
        <text>O-phospho-L-seryl-[protein] + H2O = L-seryl-[protein] + phosphate</text>
        <dbReference type="Rhea" id="RHEA:20629"/>
        <dbReference type="Rhea" id="RHEA-COMP:9863"/>
        <dbReference type="Rhea" id="RHEA-COMP:11604"/>
        <dbReference type="ChEBI" id="CHEBI:15377"/>
        <dbReference type="ChEBI" id="CHEBI:29999"/>
        <dbReference type="ChEBI" id="CHEBI:43474"/>
        <dbReference type="ChEBI" id="CHEBI:83421"/>
        <dbReference type="EC" id="3.1.3.16"/>
    </reaction>
</comment>
<proteinExistence type="predicted"/>
<dbReference type="PROSITE" id="PS51746">
    <property type="entry name" value="PPM_2"/>
    <property type="match status" value="1"/>
</dbReference>
<dbReference type="EC" id="3.1.3.16" evidence="1"/>
<dbReference type="CDD" id="cd00143">
    <property type="entry name" value="PP2Cc"/>
    <property type="match status" value="1"/>
</dbReference>
<dbReference type="GO" id="GO:0004722">
    <property type="term" value="F:protein serine/threonine phosphatase activity"/>
    <property type="evidence" value="ECO:0007669"/>
    <property type="project" value="UniProtKB-EC"/>
</dbReference>
<comment type="catalytic activity">
    <reaction evidence="5">
        <text>O-phospho-L-threonyl-[protein] + H2O = L-threonyl-[protein] + phosphate</text>
        <dbReference type="Rhea" id="RHEA:47004"/>
        <dbReference type="Rhea" id="RHEA-COMP:11060"/>
        <dbReference type="Rhea" id="RHEA-COMP:11605"/>
        <dbReference type="ChEBI" id="CHEBI:15377"/>
        <dbReference type="ChEBI" id="CHEBI:30013"/>
        <dbReference type="ChEBI" id="CHEBI:43474"/>
        <dbReference type="ChEBI" id="CHEBI:61977"/>
        <dbReference type="EC" id="3.1.3.16"/>
    </reaction>
</comment>
<keyword evidence="2" id="KW-0378">Hydrolase</keyword>
<dbReference type="Pfam" id="PF00481">
    <property type="entry name" value="PP2C"/>
    <property type="match status" value="1"/>
</dbReference>
<evidence type="ECO:0000256" key="2">
    <source>
        <dbReference type="ARBA" id="ARBA00022801"/>
    </source>
</evidence>
<protein>
    <recommendedName>
        <fullName evidence="1">protein-serine/threonine phosphatase</fullName>
        <ecNumber evidence="1">3.1.3.16</ecNumber>
    </recommendedName>
</protein>
<dbReference type="SUPFAM" id="SSF81606">
    <property type="entry name" value="PP2C-like"/>
    <property type="match status" value="1"/>
</dbReference>
<evidence type="ECO:0000256" key="5">
    <source>
        <dbReference type="ARBA" id="ARBA00048336"/>
    </source>
</evidence>
<sequence length="124" mass="13188">MAANRLRTRGGARGSDRFPVICVDYEARKGSLAVTRGIGDAHLKPWVVAEPETRTVDVGADCELLILASDGLWDKVGNQEAVDAAASSSGDLPAACRRLVDMAVSRGSSDDISVLVVQLQRPLR</sequence>
<accession>M8AQG1</accession>